<dbReference type="InterPro" id="IPR021555">
    <property type="entry name" value="DUF3000"/>
</dbReference>
<gene>
    <name evidence="1" type="ORF">ABR60_04110</name>
</gene>
<protein>
    <recommendedName>
        <fullName evidence="3">Enoyl-CoA hydratase</fullName>
    </recommendedName>
</protein>
<dbReference type="EMBL" id="LIAS01000005">
    <property type="protein sequence ID" value="KRO31328.1"/>
    <property type="molecule type" value="Genomic_DNA"/>
</dbReference>
<dbReference type="Proteomes" id="UP000053941">
    <property type="component" value="Unassembled WGS sequence"/>
</dbReference>
<reference evidence="1 2" key="1">
    <citation type="submission" date="2015-10" db="EMBL/GenBank/DDBJ databases">
        <title>Metagenome-Assembled Genomes uncover a global brackish microbiome.</title>
        <authorList>
            <person name="Hugerth L.W."/>
            <person name="Larsson J."/>
            <person name="Alneberg J."/>
            <person name="Lindh M.V."/>
            <person name="Legrand C."/>
            <person name="Pinhassi J."/>
            <person name="Andersson A.F."/>
        </authorList>
    </citation>
    <scope>NUCLEOTIDE SEQUENCE [LARGE SCALE GENOMIC DNA]</scope>
    <source>
        <strain evidence="1">BACL2 MAG-120802-bin41</strain>
    </source>
</reference>
<proteinExistence type="predicted"/>
<dbReference type="AlphaFoldDB" id="A0A0R2P3D1"/>
<organism evidence="1 2">
    <name type="scientific">Actinobacteria bacterium BACL2 MAG-120802-bin41</name>
    <dbReference type="NCBI Taxonomy" id="1655568"/>
    <lineage>
        <taxon>Bacteria</taxon>
        <taxon>Bacillati</taxon>
        <taxon>Actinomycetota</taxon>
        <taxon>Actinomycetes</taxon>
        <taxon>Actinomycetes incertae sedis</taxon>
        <taxon>ac1 cluster</taxon>
    </lineage>
</organism>
<accession>A0A0R2P3D1</accession>
<sequence>MKEANREFDTFIEDIKAIKARPEISISEIPAPQKLAPYAFAITADLALDLDSEDDIATGRFVLLHDPEGQESWDGTFRCVTFVRSALDIEIQSDPMLPDVGWSWFIDALKNSGASYSQPSGTVTRVASASFGELSSHDESSEIEIRASWTADNPKELMSHVHAWLELMASAAGLAPLAEGVASLPQKR</sequence>
<name>A0A0R2P3D1_9ACTN</name>
<comment type="caution">
    <text evidence="1">The sequence shown here is derived from an EMBL/GenBank/DDBJ whole genome shotgun (WGS) entry which is preliminary data.</text>
</comment>
<evidence type="ECO:0000313" key="1">
    <source>
        <dbReference type="EMBL" id="KRO31328.1"/>
    </source>
</evidence>
<dbReference type="Pfam" id="PF11452">
    <property type="entry name" value="DUF3000"/>
    <property type="match status" value="1"/>
</dbReference>
<evidence type="ECO:0000313" key="2">
    <source>
        <dbReference type="Proteomes" id="UP000053941"/>
    </source>
</evidence>
<evidence type="ECO:0008006" key="3">
    <source>
        <dbReference type="Google" id="ProtNLM"/>
    </source>
</evidence>